<dbReference type="Pfam" id="PF00015">
    <property type="entry name" value="MCPsignal"/>
    <property type="match status" value="1"/>
</dbReference>
<evidence type="ECO:0000259" key="4">
    <source>
        <dbReference type="PROSITE" id="PS50111"/>
    </source>
</evidence>
<dbReference type="STRING" id="1120976.SAMN03080606_01943"/>
<feature type="transmembrane region" description="Helical" evidence="3">
    <location>
        <begin position="6"/>
        <end position="22"/>
    </location>
</feature>
<accession>A0A1G5HB97</accession>
<evidence type="ECO:0000256" key="3">
    <source>
        <dbReference type="SAM" id="Phobius"/>
    </source>
</evidence>
<sequence length="533" mass="59484">MDKSWYSYIGVSVLLGALTIAVRENVIILSIVVWVFVLLNLSIILIISKSATLLSNTLNKIVNGQLNINIKKSRINIINKIGEKINLYLMKIRNLVCQYQNLSEKIIKEFSLIKIQSENLKDASGEIASTIQGIAEAVNNQSESTARVRRNIEEFSIGIGKIHENAKISFSVAKDSKTIVEETFETFRQTFSKIEEIKDYNDNVLIDMTRLNKSIKQISIITEAVENIASQTHLLALNASIEAARAGEAGRGFAVVAGEVSKLADDSSNSAQKIKELVEEITKEISELTVNIGGQTQTIGNNITYAKNALEKSMDIKAAVDGNIRAVESIVKLTKGQIEKIEDITHAIEIIDENTQQNAAVSEEISASTEEQLSIIETMYNSIIYLDNAVEYSNNIIEKFVEGFKITDKIKEKVEKAQKLVKEIASSKEILELKEEKLHEHLVNKQRSLEFIELVSFITKEGYQKITTEDVPEEHRDVSARPYFLKAISGETFISKEYISTFTNNYNITIAVPIFKGQVTIGVILADVNLNES</sequence>
<dbReference type="CDD" id="cd12914">
    <property type="entry name" value="PDC1_DGC_like"/>
    <property type="match status" value="1"/>
</dbReference>
<feature type="transmembrane region" description="Helical" evidence="3">
    <location>
        <begin position="27"/>
        <end position="47"/>
    </location>
</feature>
<keyword evidence="3" id="KW-0812">Transmembrane</keyword>
<protein>
    <submittedName>
        <fullName evidence="5">Methyl-accepting chemotaxis protein</fullName>
    </submittedName>
</protein>
<dbReference type="PANTHER" id="PTHR32089">
    <property type="entry name" value="METHYL-ACCEPTING CHEMOTAXIS PROTEIN MCPB"/>
    <property type="match status" value="1"/>
</dbReference>
<dbReference type="Gene3D" id="3.30.450.20">
    <property type="entry name" value="PAS domain"/>
    <property type="match status" value="1"/>
</dbReference>
<dbReference type="AlphaFoldDB" id="A0A1G5HB97"/>
<dbReference type="InterPro" id="IPR029151">
    <property type="entry name" value="Sensor-like_sf"/>
</dbReference>
<dbReference type="PANTHER" id="PTHR32089:SF112">
    <property type="entry name" value="LYSOZYME-LIKE PROTEIN-RELATED"/>
    <property type="match status" value="1"/>
</dbReference>
<evidence type="ECO:0000313" key="5">
    <source>
        <dbReference type="EMBL" id="SCY61036.1"/>
    </source>
</evidence>
<dbReference type="SMART" id="SM00283">
    <property type="entry name" value="MA"/>
    <property type="match status" value="1"/>
</dbReference>
<dbReference type="GO" id="GO:0016020">
    <property type="term" value="C:membrane"/>
    <property type="evidence" value="ECO:0007669"/>
    <property type="project" value="InterPro"/>
</dbReference>
<dbReference type="SUPFAM" id="SSF58104">
    <property type="entry name" value="Methyl-accepting chemotaxis protein (MCP) signaling domain"/>
    <property type="match status" value="1"/>
</dbReference>
<evidence type="ECO:0000256" key="1">
    <source>
        <dbReference type="ARBA" id="ARBA00023224"/>
    </source>
</evidence>
<name>A0A1G5HB97_9FIRM</name>
<dbReference type="OrthoDB" id="9816519at2"/>
<proteinExistence type="predicted"/>
<evidence type="ECO:0000256" key="2">
    <source>
        <dbReference type="PROSITE-ProRule" id="PRU00284"/>
    </source>
</evidence>
<dbReference type="Gene3D" id="1.10.287.950">
    <property type="entry name" value="Methyl-accepting chemotaxis protein"/>
    <property type="match status" value="1"/>
</dbReference>
<gene>
    <name evidence="5" type="ORF">SAMN03080606_01943</name>
</gene>
<feature type="domain" description="Methyl-accepting transducer" evidence="4">
    <location>
        <begin position="116"/>
        <end position="373"/>
    </location>
</feature>
<dbReference type="RefSeq" id="WP_091542836.1">
    <property type="nucleotide sequence ID" value="NZ_FMUS01000011.1"/>
</dbReference>
<dbReference type="SUPFAM" id="SSF103190">
    <property type="entry name" value="Sensory domain-like"/>
    <property type="match status" value="1"/>
</dbReference>
<keyword evidence="3" id="KW-1133">Transmembrane helix</keyword>
<dbReference type="InterPro" id="IPR004089">
    <property type="entry name" value="MCPsignal_dom"/>
</dbReference>
<evidence type="ECO:0000313" key="6">
    <source>
        <dbReference type="Proteomes" id="UP000198636"/>
    </source>
</evidence>
<dbReference type="EMBL" id="FMUS01000011">
    <property type="protein sequence ID" value="SCY61036.1"/>
    <property type="molecule type" value="Genomic_DNA"/>
</dbReference>
<reference evidence="5 6" key="1">
    <citation type="submission" date="2016-10" db="EMBL/GenBank/DDBJ databases">
        <authorList>
            <person name="de Groot N.N."/>
        </authorList>
    </citation>
    <scope>NUCLEOTIDE SEQUENCE [LARGE SCALE GENOMIC DNA]</scope>
    <source>
        <strain evidence="5 6">DSM 18978</strain>
    </source>
</reference>
<keyword evidence="6" id="KW-1185">Reference proteome</keyword>
<keyword evidence="3" id="KW-0472">Membrane</keyword>
<organism evidence="5 6">
    <name type="scientific">Alkaliphilus peptidifermentans DSM 18978</name>
    <dbReference type="NCBI Taxonomy" id="1120976"/>
    <lineage>
        <taxon>Bacteria</taxon>
        <taxon>Bacillati</taxon>
        <taxon>Bacillota</taxon>
        <taxon>Clostridia</taxon>
        <taxon>Peptostreptococcales</taxon>
        <taxon>Natronincolaceae</taxon>
        <taxon>Alkaliphilus</taxon>
    </lineage>
</organism>
<dbReference type="PROSITE" id="PS50111">
    <property type="entry name" value="CHEMOTAXIS_TRANSDUC_2"/>
    <property type="match status" value="1"/>
</dbReference>
<dbReference type="GO" id="GO:0007165">
    <property type="term" value="P:signal transduction"/>
    <property type="evidence" value="ECO:0007669"/>
    <property type="project" value="UniProtKB-KW"/>
</dbReference>
<keyword evidence="1 2" id="KW-0807">Transducer</keyword>
<dbReference type="Proteomes" id="UP000198636">
    <property type="component" value="Unassembled WGS sequence"/>
</dbReference>